<organism evidence="1 2">
    <name type="scientific">Scophthalmus maximus</name>
    <name type="common">Turbot</name>
    <name type="synonym">Psetta maxima</name>
    <dbReference type="NCBI Taxonomy" id="52904"/>
    <lineage>
        <taxon>Eukaryota</taxon>
        <taxon>Metazoa</taxon>
        <taxon>Chordata</taxon>
        <taxon>Craniata</taxon>
        <taxon>Vertebrata</taxon>
        <taxon>Euteleostomi</taxon>
        <taxon>Actinopterygii</taxon>
        <taxon>Neopterygii</taxon>
        <taxon>Teleostei</taxon>
        <taxon>Neoteleostei</taxon>
        <taxon>Acanthomorphata</taxon>
        <taxon>Carangaria</taxon>
        <taxon>Pleuronectiformes</taxon>
        <taxon>Pleuronectoidei</taxon>
        <taxon>Scophthalmidae</taxon>
        <taxon>Scophthalmus</taxon>
    </lineage>
</organism>
<protein>
    <submittedName>
        <fullName evidence="1">Uncharacterized protein</fullName>
    </submittedName>
</protein>
<dbReference type="Proteomes" id="UP000438429">
    <property type="component" value="Unassembled WGS sequence"/>
</dbReference>
<evidence type="ECO:0000313" key="2">
    <source>
        <dbReference type="Proteomes" id="UP000438429"/>
    </source>
</evidence>
<evidence type="ECO:0000313" key="1">
    <source>
        <dbReference type="EMBL" id="KAF0034441.1"/>
    </source>
</evidence>
<name>A0A6A4STT0_SCOMX</name>
<reference evidence="1 2" key="1">
    <citation type="submission" date="2019-06" db="EMBL/GenBank/DDBJ databases">
        <title>Draft genomes of female and male turbot (Scophthalmus maximus).</title>
        <authorList>
            <person name="Xu H."/>
            <person name="Xu X.-W."/>
            <person name="Shao C."/>
            <person name="Chen S."/>
        </authorList>
    </citation>
    <scope>NUCLEOTIDE SEQUENCE [LARGE SCALE GENOMIC DNA]</scope>
    <source>
        <strain evidence="1">Ysfricsl-2016a</strain>
        <tissue evidence="1">Blood</tissue>
    </source>
</reference>
<accession>A0A6A4STT0</accession>
<gene>
    <name evidence="1" type="ORF">F2P81_012199</name>
</gene>
<sequence>MRIHIRFSLKQKNSPVRFINNVGVTSGTREPREQSSLSLQLRRNTSRRLEENQLAGTKHNFLRGGNNNAPVTADLGSAISTVSDQSHVVRQKSTKVSNNQGNNRLFHLFS</sequence>
<comment type="caution">
    <text evidence="1">The sequence shown here is derived from an EMBL/GenBank/DDBJ whole genome shotgun (WGS) entry which is preliminary data.</text>
</comment>
<proteinExistence type="predicted"/>
<dbReference type="EMBL" id="VEVO01000011">
    <property type="protein sequence ID" value="KAF0034441.1"/>
    <property type="molecule type" value="Genomic_DNA"/>
</dbReference>
<dbReference type="AlphaFoldDB" id="A0A6A4STT0"/>